<keyword evidence="4" id="KW-0732">Signal</keyword>
<reference evidence="9 10" key="1">
    <citation type="submission" date="2019-08" db="EMBL/GenBank/DDBJ databases">
        <title>Whole genome of Aphis craccivora.</title>
        <authorList>
            <person name="Voronova N.V."/>
            <person name="Shulinski R.S."/>
            <person name="Bandarenka Y.V."/>
            <person name="Zhorov D.G."/>
            <person name="Warner D."/>
        </authorList>
    </citation>
    <scope>NUCLEOTIDE SEQUENCE [LARGE SCALE GENOMIC DNA]</scope>
    <source>
        <strain evidence="9">180601</strain>
        <tissue evidence="9">Whole Body</tissue>
    </source>
</reference>
<protein>
    <submittedName>
        <fullName evidence="9">Protein FAM3C-like</fullName>
    </submittedName>
</protein>
<sequence>MKNNSILIQINLLLILVWFKRNFTRKYKRKDTLGLLPVVRDLRNGAGDSISDHGNNRTRKDDSLCDILSSPSFRFVICLIIVMVVLLYKSVYMDYFHLKNEKSSISIMKTSWNSTRTLYGRITSRNNAPISNYGGVSDVKFKFLRNLSKTRKFARYENGKPIIEVIEILPNCGLQTICSDNAFPIHIYTGKNKTDFPRLCIMGKYVMSFNRTAGGRGINVAVIESTTYTIMDVKNFDTYEYNSSNLDEWLDQMVKVGDVVIFFTFDEASKKLTKNTRNILYNMAHNNNDIFMFNKNSGSGKIQDLWYRCQWYMVTQKGIQGITPYEKITYSHKNNWANVLDEKLCVPFQITGNPIVSDDLSNQQLSFCNNTFDDYTMYCNESSELTESVNYGYSRSESRESHRTTTSRLLDRTE</sequence>
<dbReference type="Proteomes" id="UP000478052">
    <property type="component" value="Unassembled WGS sequence"/>
</dbReference>
<comment type="caution">
    <text evidence="9">The sequence shown here is derived from an EMBL/GenBank/DDBJ whole genome shotgun (WGS) entry which is preliminary data.</text>
</comment>
<dbReference type="AlphaFoldDB" id="A0A6G0YG76"/>
<feature type="region of interest" description="Disordered" evidence="6">
    <location>
        <begin position="391"/>
        <end position="414"/>
    </location>
</feature>
<comment type="subcellular location">
    <subcellularLocation>
        <location evidence="1">Secreted</location>
    </subcellularLocation>
</comment>
<evidence type="ECO:0000256" key="2">
    <source>
        <dbReference type="ARBA" id="ARBA00010905"/>
    </source>
</evidence>
<evidence type="ECO:0000256" key="3">
    <source>
        <dbReference type="ARBA" id="ARBA00022525"/>
    </source>
</evidence>
<evidence type="ECO:0000256" key="1">
    <source>
        <dbReference type="ARBA" id="ARBA00004613"/>
    </source>
</evidence>
<organism evidence="9 10">
    <name type="scientific">Aphis craccivora</name>
    <name type="common">Cowpea aphid</name>
    <dbReference type="NCBI Taxonomy" id="307492"/>
    <lineage>
        <taxon>Eukaryota</taxon>
        <taxon>Metazoa</taxon>
        <taxon>Ecdysozoa</taxon>
        <taxon>Arthropoda</taxon>
        <taxon>Hexapoda</taxon>
        <taxon>Insecta</taxon>
        <taxon>Pterygota</taxon>
        <taxon>Neoptera</taxon>
        <taxon>Paraneoptera</taxon>
        <taxon>Hemiptera</taxon>
        <taxon>Sternorrhyncha</taxon>
        <taxon>Aphidomorpha</taxon>
        <taxon>Aphidoidea</taxon>
        <taxon>Aphididae</taxon>
        <taxon>Aphidini</taxon>
        <taxon>Aphis</taxon>
        <taxon>Aphis</taxon>
    </lineage>
</organism>
<feature type="domain" description="ILEI/PANDER" evidence="8">
    <location>
        <begin position="216"/>
        <end position="318"/>
    </location>
</feature>
<keyword evidence="7" id="KW-1133">Transmembrane helix</keyword>
<dbReference type="InterPro" id="IPR039477">
    <property type="entry name" value="ILEI/PANDER_dom"/>
</dbReference>
<keyword evidence="10" id="KW-1185">Reference proteome</keyword>
<evidence type="ECO:0000259" key="8">
    <source>
        <dbReference type="Pfam" id="PF15711"/>
    </source>
</evidence>
<dbReference type="Pfam" id="PF15711">
    <property type="entry name" value="ILEI"/>
    <property type="match status" value="1"/>
</dbReference>
<evidence type="ECO:0000313" key="10">
    <source>
        <dbReference type="Proteomes" id="UP000478052"/>
    </source>
</evidence>
<feature type="transmembrane region" description="Helical" evidence="7">
    <location>
        <begin position="67"/>
        <end position="88"/>
    </location>
</feature>
<dbReference type="InterPro" id="IPR039220">
    <property type="entry name" value="FAM3"/>
</dbReference>
<dbReference type="EMBL" id="VUJU01004231">
    <property type="protein sequence ID" value="KAF0755110.1"/>
    <property type="molecule type" value="Genomic_DNA"/>
</dbReference>
<gene>
    <name evidence="9" type="ORF">FWK35_00029281</name>
</gene>
<evidence type="ECO:0000256" key="6">
    <source>
        <dbReference type="SAM" id="MobiDB-lite"/>
    </source>
</evidence>
<evidence type="ECO:0000313" key="9">
    <source>
        <dbReference type="EMBL" id="KAF0755110.1"/>
    </source>
</evidence>
<feature type="compositionally biased region" description="Basic and acidic residues" evidence="6">
    <location>
        <begin position="396"/>
        <end position="414"/>
    </location>
</feature>
<evidence type="ECO:0000256" key="4">
    <source>
        <dbReference type="ARBA" id="ARBA00022729"/>
    </source>
</evidence>
<keyword evidence="7" id="KW-0812">Transmembrane</keyword>
<dbReference type="PANTHER" id="PTHR14592">
    <property type="entry name" value="UNCHARACTERIZED FAM3"/>
    <property type="match status" value="1"/>
</dbReference>
<dbReference type="GO" id="GO:0005576">
    <property type="term" value="C:extracellular region"/>
    <property type="evidence" value="ECO:0007669"/>
    <property type="project" value="UniProtKB-SubCell"/>
</dbReference>
<evidence type="ECO:0000256" key="5">
    <source>
        <dbReference type="ARBA" id="ARBA00023157"/>
    </source>
</evidence>
<dbReference type="PROSITE" id="PS52031">
    <property type="entry name" value="GG_LECTIN"/>
    <property type="match status" value="1"/>
</dbReference>
<feature type="transmembrane region" description="Helical" evidence="7">
    <location>
        <begin position="6"/>
        <end position="23"/>
    </location>
</feature>
<proteinExistence type="inferred from homology"/>
<name>A0A6G0YG76_APHCR</name>
<dbReference type="OrthoDB" id="440755at2759"/>
<comment type="similarity">
    <text evidence="2">Belongs to the FAM3 family.</text>
</comment>
<accession>A0A6G0YG76</accession>
<keyword evidence="5" id="KW-1015">Disulfide bond</keyword>
<keyword evidence="7" id="KW-0472">Membrane</keyword>
<keyword evidence="3" id="KW-0964">Secreted</keyword>
<evidence type="ECO:0000256" key="7">
    <source>
        <dbReference type="SAM" id="Phobius"/>
    </source>
</evidence>